<comment type="caution">
    <text evidence="1">The sequence shown here is derived from an EMBL/GenBank/DDBJ whole genome shotgun (WGS) entry which is preliminary data.</text>
</comment>
<accession>A0A7V2ZM01</accession>
<proteinExistence type="predicted"/>
<sequence>MKFLQSITNILIVIFLLSTNSFSQLRMDENLYNEIQQKLIVKYGDSVELLWIYQIDSLELYDGDYPLPYKLSDPYGTLAHTTIFTAIKDNEFSCEGLVGIYKNGSIIWDSDTTINCTADLDNYTGLVIFSVSDINRDGTVDIVLSSISLGPTHYSAVQRLYAYSWDGSNGWLITDTDSEGRSTLDSFLDIGDFDFVDVDGDGIYEITADWYINLDEYHTKSKVFTYYWNGYKYAFDPNKPQPQPYDFLVQNNIDVLIKASVEKIDSLYKYNYVLHNLPNSKQEINAIYFQCGVDSAVDNYPPYGWFSVGGSKLFGYEDLKDPTLYSTNNFIRIDSSKFLGFSSSALPSIIYTFIQAYNQTPPLEDTVDGIFISYEDFDNNILVNSVKVLSVGPSENFYSLQNIEIIDSLLGYTNQSFQLGWIKSQQTVNKYDSLFTLAKTQLQQNYNTAAKTTLQTIIQQVDLDSTNNLTSEAYALIRYNTEYLIEKIPQSSPDLLVKLVSSQGFQLPASNVQYYEGSWKDAVNNGDGTFTVITSRPTVSIRVFYEYASQQVDNVPAHNNTYTFQTVSASVQLRNSQGLPIDTGTVQYYAGAWRSFGTTVNGVATKELLPINYSFRMTYAYASIDKQQNLSVDPVVVFQTVNAQVQLKNSLGNLIDQGTVQYYAGAWRSFGTTVNGVATKELLPINYSFRMTYEYVSKDKQQNLSTNPVVEFTTVLCTVKVSNSINQPISNSNIKYYAGGWRDFGVTNTEGITTKELLPQNISFRASYGNVSQDKQQDLGVNSLVEILLNVP</sequence>
<evidence type="ECO:0000313" key="1">
    <source>
        <dbReference type="EMBL" id="HFI92421.1"/>
    </source>
</evidence>
<dbReference type="Gene3D" id="2.60.40.10">
    <property type="entry name" value="Immunoglobulins"/>
    <property type="match status" value="2"/>
</dbReference>
<dbReference type="EMBL" id="DSUJ01000011">
    <property type="protein sequence ID" value="HFI92421.1"/>
    <property type="molecule type" value="Genomic_DNA"/>
</dbReference>
<name>A0A7V2ZM01_9BACT</name>
<reference evidence="1" key="1">
    <citation type="journal article" date="2020" name="mSystems">
        <title>Genome- and Community-Level Interaction Insights into Carbon Utilization and Element Cycling Functions of Hydrothermarchaeota in Hydrothermal Sediment.</title>
        <authorList>
            <person name="Zhou Z."/>
            <person name="Liu Y."/>
            <person name="Xu W."/>
            <person name="Pan J."/>
            <person name="Luo Z.H."/>
            <person name="Li M."/>
        </authorList>
    </citation>
    <scope>NUCLEOTIDE SEQUENCE [LARGE SCALE GENOMIC DNA]</scope>
    <source>
        <strain evidence="1">SpSt-479</strain>
    </source>
</reference>
<dbReference type="InterPro" id="IPR028994">
    <property type="entry name" value="Integrin_alpha_N"/>
</dbReference>
<dbReference type="InterPro" id="IPR038179">
    <property type="entry name" value="NigD-like_N_sf"/>
</dbReference>
<dbReference type="InterPro" id="IPR013783">
    <property type="entry name" value="Ig-like_fold"/>
</dbReference>
<protein>
    <submittedName>
        <fullName evidence="1">Uncharacterized protein</fullName>
    </submittedName>
</protein>
<dbReference type="SUPFAM" id="SSF69318">
    <property type="entry name" value="Integrin alpha N-terminal domain"/>
    <property type="match status" value="1"/>
</dbReference>
<gene>
    <name evidence="1" type="ORF">ENS31_12970</name>
</gene>
<dbReference type="Gene3D" id="2.40.50.500">
    <property type="entry name" value="NigD-like N-terminal OB domain"/>
    <property type="match status" value="1"/>
</dbReference>
<dbReference type="AlphaFoldDB" id="A0A7V2ZM01"/>
<organism evidence="1">
    <name type="scientific">Ignavibacterium album</name>
    <dbReference type="NCBI Taxonomy" id="591197"/>
    <lineage>
        <taxon>Bacteria</taxon>
        <taxon>Pseudomonadati</taxon>
        <taxon>Ignavibacteriota</taxon>
        <taxon>Ignavibacteria</taxon>
        <taxon>Ignavibacteriales</taxon>
        <taxon>Ignavibacteriaceae</taxon>
        <taxon>Ignavibacterium</taxon>
    </lineage>
</organism>